<dbReference type="PANTHER" id="PTHR11552:SF147">
    <property type="entry name" value="CHOLINE DEHYDROGENASE, MITOCHONDRIAL"/>
    <property type="match status" value="1"/>
</dbReference>
<keyword evidence="9" id="KW-1185">Reference proteome</keyword>
<proteinExistence type="inferred from homology"/>
<name>A0A1G6E6Y7_9HYPH</name>
<dbReference type="InterPro" id="IPR007867">
    <property type="entry name" value="GMC_OxRtase_C"/>
</dbReference>
<dbReference type="AlphaFoldDB" id="A0A1G6E6Y7"/>
<evidence type="ECO:0000259" key="6">
    <source>
        <dbReference type="Pfam" id="PF00732"/>
    </source>
</evidence>
<organism evidence="8 9">
    <name type="scientific">Bauldia litoralis</name>
    <dbReference type="NCBI Taxonomy" id="665467"/>
    <lineage>
        <taxon>Bacteria</taxon>
        <taxon>Pseudomonadati</taxon>
        <taxon>Pseudomonadota</taxon>
        <taxon>Alphaproteobacteria</taxon>
        <taxon>Hyphomicrobiales</taxon>
        <taxon>Kaistiaceae</taxon>
        <taxon>Bauldia</taxon>
    </lineage>
</organism>
<evidence type="ECO:0000256" key="1">
    <source>
        <dbReference type="ARBA" id="ARBA00001974"/>
    </source>
</evidence>
<evidence type="ECO:0000256" key="4">
    <source>
        <dbReference type="ARBA" id="ARBA00022827"/>
    </source>
</evidence>
<evidence type="ECO:0000313" key="8">
    <source>
        <dbReference type="EMBL" id="SDB53166.1"/>
    </source>
</evidence>
<accession>A0A1G6E6Y7</accession>
<dbReference type="Gene3D" id="3.30.410.40">
    <property type="match status" value="1"/>
</dbReference>
<dbReference type="GO" id="GO:0050660">
    <property type="term" value="F:flavin adenine dinucleotide binding"/>
    <property type="evidence" value="ECO:0007669"/>
    <property type="project" value="InterPro"/>
</dbReference>
<keyword evidence="3" id="KW-0285">Flavoprotein</keyword>
<feature type="binding site" evidence="5">
    <location>
        <position position="94"/>
    </location>
    <ligand>
        <name>FAD</name>
        <dbReference type="ChEBI" id="CHEBI:57692"/>
    </ligand>
</feature>
<dbReference type="EMBL" id="FMXQ01000010">
    <property type="protein sequence ID" value="SDB53166.1"/>
    <property type="molecule type" value="Genomic_DNA"/>
</dbReference>
<comment type="similarity">
    <text evidence="2">Belongs to the GMC oxidoreductase family.</text>
</comment>
<dbReference type="PIRSF" id="PIRSF000137">
    <property type="entry name" value="Alcohol_oxidase"/>
    <property type="match status" value="1"/>
</dbReference>
<dbReference type="InterPro" id="IPR012132">
    <property type="entry name" value="GMC_OxRdtase"/>
</dbReference>
<evidence type="ECO:0000259" key="7">
    <source>
        <dbReference type="Pfam" id="PF05199"/>
    </source>
</evidence>
<reference evidence="8" key="1">
    <citation type="submission" date="2016-10" db="EMBL/GenBank/DDBJ databases">
        <authorList>
            <person name="de Groot N.N."/>
        </authorList>
    </citation>
    <scope>NUCLEOTIDE SEQUENCE [LARGE SCALE GENOMIC DNA]</scope>
    <source>
        <strain evidence="8">ATCC 35022</strain>
    </source>
</reference>
<evidence type="ECO:0000313" key="9">
    <source>
        <dbReference type="Proteomes" id="UP000199071"/>
    </source>
</evidence>
<evidence type="ECO:0000256" key="3">
    <source>
        <dbReference type="ARBA" id="ARBA00022630"/>
    </source>
</evidence>
<dbReference type="STRING" id="665467.SAMN02982931_04205"/>
<evidence type="ECO:0000256" key="2">
    <source>
        <dbReference type="ARBA" id="ARBA00010790"/>
    </source>
</evidence>
<dbReference type="InterPro" id="IPR036188">
    <property type="entry name" value="FAD/NAD-bd_sf"/>
</dbReference>
<keyword evidence="4 5" id="KW-0274">FAD</keyword>
<dbReference type="Proteomes" id="UP000199071">
    <property type="component" value="Unassembled WGS sequence"/>
</dbReference>
<dbReference type="Pfam" id="PF00732">
    <property type="entry name" value="GMC_oxred_N"/>
    <property type="match status" value="1"/>
</dbReference>
<dbReference type="Gene3D" id="3.50.50.60">
    <property type="entry name" value="FAD/NAD(P)-binding domain"/>
    <property type="match status" value="1"/>
</dbReference>
<dbReference type="PANTHER" id="PTHR11552">
    <property type="entry name" value="GLUCOSE-METHANOL-CHOLINE GMC OXIDOREDUCTASE"/>
    <property type="match status" value="1"/>
</dbReference>
<dbReference type="InterPro" id="IPR000172">
    <property type="entry name" value="GMC_OxRdtase_N"/>
</dbReference>
<evidence type="ECO:0000256" key="5">
    <source>
        <dbReference type="PIRSR" id="PIRSR000137-2"/>
    </source>
</evidence>
<dbReference type="OrthoDB" id="9785276at2"/>
<sequence>MERFDVIVVGAGSGGGVVAARLTENPDCRVLLLEAGPDFPKEEEIPPLFTVSGEHSWKTAGLPEFDWDLYNRDGAGTLNGRSIWLPRGRLMGGTSMVNATIAARGATFDFDRWAAMGNDGWSWKDVLPYFIRIETDLDFGDQPGHGSDGPIVIQRYRPERWAPINRVMYESCVELGVREAPDLNAEEGQVDVVGVMPHNRYKEVRLGTLVTYIRSARRRPNLTIRAGAIADRILLAGTRAEGIVYIDATGQSLTAHADQVVISAGVYNTPAILQRSGIGPSAWLEPLGIPVAADLPVGRNLLDHPGFGMTFKGDGLGVTTGRSFVADVRGPAVHNGEPAWQTHPFPIDEEEGIAGFWTYLTRQDATGEVVIESSDPRRPLLIDHRYNTVERDRQNFADARTFCREMLATQTFQSRNAEWLDDMDQPIAEALAERMGAAHHQAGTAKMGPAGDPTAVVGADLRVHGFDNLRVADTSIYPDNLMNNTNLTAMVVGERAAEFVASDLGR</sequence>
<protein>
    <submittedName>
        <fullName evidence="8">Choline dehydrogenase</fullName>
    </submittedName>
</protein>
<dbReference type="RefSeq" id="WP_090879720.1">
    <property type="nucleotide sequence ID" value="NZ_FMXQ01000010.1"/>
</dbReference>
<feature type="domain" description="Glucose-methanol-choline oxidoreductase N-terminal" evidence="6">
    <location>
        <begin position="68"/>
        <end position="305"/>
    </location>
</feature>
<dbReference type="SUPFAM" id="SSF51905">
    <property type="entry name" value="FAD/NAD(P)-binding domain"/>
    <property type="match status" value="1"/>
</dbReference>
<comment type="cofactor">
    <cofactor evidence="1 5">
        <name>FAD</name>
        <dbReference type="ChEBI" id="CHEBI:57692"/>
    </cofactor>
</comment>
<dbReference type="Pfam" id="PF05199">
    <property type="entry name" value="GMC_oxred_C"/>
    <property type="match status" value="1"/>
</dbReference>
<dbReference type="SUPFAM" id="SSF54373">
    <property type="entry name" value="FAD-linked reductases, C-terminal domain"/>
    <property type="match status" value="1"/>
</dbReference>
<feature type="domain" description="Glucose-methanol-choline oxidoreductase C-terminal" evidence="7">
    <location>
        <begin position="365"/>
        <end position="493"/>
    </location>
</feature>
<dbReference type="GO" id="GO:0016614">
    <property type="term" value="F:oxidoreductase activity, acting on CH-OH group of donors"/>
    <property type="evidence" value="ECO:0007669"/>
    <property type="project" value="InterPro"/>
</dbReference>
<gene>
    <name evidence="8" type="ORF">SAMN02982931_04205</name>
</gene>